<dbReference type="InterPro" id="IPR036249">
    <property type="entry name" value="Thioredoxin-like_sf"/>
</dbReference>
<dbReference type="Pfam" id="PF13409">
    <property type="entry name" value="GST_N_2"/>
    <property type="match status" value="1"/>
</dbReference>
<accession>N6X635</accession>
<dbReference type="InterPro" id="IPR036282">
    <property type="entry name" value="Glutathione-S-Trfase_C_sf"/>
</dbReference>
<dbReference type="Proteomes" id="UP000013165">
    <property type="component" value="Unassembled WGS sequence"/>
</dbReference>
<dbReference type="CDD" id="cd03194">
    <property type="entry name" value="GST_C_3"/>
    <property type="match status" value="1"/>
</dbReference>
<dbReference type="OrthoDB" id="9799538at2"/>
<dbReference type="PANTHER" id="PTHR42673:SF4">
    <property type="entry name" value="MALEYLACETOACETATE ISOMERASE"/>
    <property type="match status" value="1"/>
</dbReference>
<dbReference type="HOGENOM" id="CLU_070658_0_0_6"/>
<dbReference type="GO" id="GO:0006559">
    <property type="term" value="P:L-phenylalanine catabolic process"/>
    <property type="evidence" value="ECO:0007669"/>
    <property type="project" value="TreeGrafter"/>
</dbReference>
<sequence length="218" mass="25031">MQLVIGNKNYSSWSLRPWLLMSAFGLQFEEIQESLQKENIQNRLRRYSPTCRVPVLIDGGVTVWDSLAICEYVSEAYLEGQGWPADRWARAQARAICTEMHAGFSAIRSEMPMNCRARRQVELSEVARKEVARIDAIWTEYSTQYGELGPWLFGSFSIADCFFAPVAFRFLTYGVELSDGAQQYAARLRDHDSMRRWRSAALEEKEVLPEEEVGVDLN</sequence>
<evidence type="ECO:0000313" key="3">
    <source>
        <dbReference type="Proteomes" id="UP000013165"/>
    </source>
</evidence>
<dbReference type="EMBL" id="APLQ01000010">
    <property type="protein sequence ID" value="ENO16563.1"/>
    <property type="molecule type" value="Genomic_DNA"/>
</dbReference>
<dbReference type="SUPFAM" id="SSF52833">
    <property type="entry name" value="Thioredoxin-like"/>
    <property type="match status" value="1"/>
</dbReference>
<evidence type="ECO:0000313" key="2">
    <source>
        <dbReference type="EMBL" id="ENO16563.1"/>
    </source>
</evidence>
<dbReference type="GO" id="GO:0016034">
    <property type="term" value="F:maleylacetoacetate isomerase activity"/>
    <property type="evidence" value="ECO:0007669"/>
    <property type="project" value="TreeGrafter"/>
</dbReference>
<organism evidence="2 3">
    <name type="scientific">Marinobacter nanhaiticus D15-8W</name>
    <dbReference type="NCBI Taxonomy" id="626887"/>
    <lineage>
        <taxon>Bacteria</taxon>
        <taxon>Pseudomonadati</taxon>
        <taxon>Pseudomonadota</taxon>
        <taxon>Gammaproteobacteria</taxon>
        <taxon>Pseudomonadales</taxon>
        <taxon>Marinobacteraceae</taxon>
        <taxon>Marinobacter</taxon>
    </lineage>
</organism>
<feature type="domain" description="GST N-terminal" evidence="1">
    <location>
        <begin position="1"/>
        <end position="81"/>
    </location>
</feature>
<dbReference type="PROSITE" id="PS50404">
    <property type="entry name" value="GST_NTER"/>
    <property type="match status" value="1"/>
</dbReference>
<dbReference type="STRING" id="626887.J057_02595"/>
<reference evidence="2 3" key="1">
    <citation type="journal article" date="2013" name="Genome Announc.">
        <title>Genome Sequence of the Polycyclic Aromatic Hydrocarbon-Degrading Bacterium Strain Marinobacter nanhaiticus D15-8WT.</title>
        <authorList>
            <person name="Cui Z."/>
            <person name="Gao W."/>
            <person name="Li Q."/>
            <person name="Xu G."/>
            <person name="Zheng L."/>
        </authorList>
    </citation>
    <scope>NUCLEOTIDE SEQUENCE [LARGE SCALE GENOMIC DNA]</scope>
    <source>
        <strain evidence="2 3">D15-8W</strain>
    </source>
</reference>
<comment type="caution">
    <text evidence="2">The sequence shown here is derived from an EMBL/GenBank/DDBJ whole genome shotgun (WGS) entry which is preliminary data.</text>
</comment>
<dbReference type="RefSeq" id="WP_004583073.1">
    <property type="nucleotide sequence ID" value="NZ_AP028878.1"/>
</dbReference>
<dbReference type="SFLD" id="SFLDS00019">
    <property type="entry name" value="Glutathione_Transferase_(cytos"/>
    <property type="match status" value="1"/>
</dbReference>
<keyword evidence="2" id="KW-0808">Transferase</keyword>
<keyword evidence="3" id="KW-1185">Reference proteome</keyword>
<gene>
    <name evidence="2" type="ORF">J057_02595</name>
</gene>
<proteinExistence type="predicted"/>
<dbReference type="GO" id="GO:0004364">
    <property type="term" value="F:glutathione transferase activity"/>
    <property type="evidence" value="ECO:0007669"/>
    <property type="project" value="TreeGrafter"/>
</dbReference>
<dbReference type="AlphaFoldDB" id="N6X635"/>
<name>N6X635_9GAMM</name>
<dbReference type="PATRIC" id="fig|626887.3.peg.497"/>
<dbReference type="InterPro" id="IPR040079">
    <property type="entry name" value="Glutathione_S-Trfase"/>
</dbReference>
<dbReference type="eggNOG" id="COG0625">
    <property type="taxonomic scope" value="Bacteria"/>
</dbReference>
<dbReference type="Gene3D" id="3.40.30.10">
    <property type="entry name" value="Glutaredoxin"/>
    <property type="match status" value="1"/>
</dbReference>
<dbReference type="Gene3D" id="1.20.1050.10">
    <property type="match status" value="1"/>
</dbReference>
<dbReference type="SUPFAM" id="SSF47616">
    <property type="entry name" value="GST C-terminal domain-like"/>
    <property type="match status" value="1"/>
</dbReference>
<dbReference type="CDD" id="cd03043">
    <property type="entry name" value="GST_N_1"/>
    <property type="match status" value="1"/>
</dbReference>
<dbReference type="Pfam" id="PF13410">
    <property type="entry name" value="GST_C_2"/>
    <property type="match status" value="1"/>
</dbReference>
<dbReference type="GO" id="GO:0006749">
    <property type="term" value="P:glutathione metabolic process"/>
    <property type="evidence" value="ECO:0007669"/>
    <property type="project" value="TreeGrafter"/>
</dbReference>
<dbReference type="PANTHER" id="PTHR42673">
    <property type="entry name" value="MALEYLACETOACETATE ISOMERASE"/>
    <property type="match status" value="1"/>
</dbReference>
<protein>
    <submittedName>
        <fullName evidence="2">Glutathione S-transferase family protein</fullName>
    </submittedName>
</protein>
<dbReference type="InterPro" id="IPR004045">
    <property type="entry name" value="Glutathione_S-Trfase_N"/>
</dbReference>
<evidence type="ECO:0000259" key="1">
    <source>
        <dbReference type="PROSITE" id="PS50404"/>
    </source>
</evidence>